<dbReference type="AlphaFoldDB" id="A0A6B1D1W5"/>
<keyword evidence="3" id="KW-0732">Signal</keyword>
<dbReference type="InterPro" id="IPR006059">
    <property type="entry name" value="SBP"/>
</dbReference>
<dbReference type="InterPro" id="IPR006311">
    <property type="entry name" value="TAT_signal"/>
</dbReference>
<accession>A0A6B1D1W5</accession>
<dbReference type="Gene3D" id="3.40.190.10">
    <property type="entry name" value="Periplasmic binding protein-like II"/>
    <property type="match status" value="2"/>
</dbReference>
<gene>
    <name evidence="4" type="ORF">F4X14_00290</name>
</gene>
<organism evidence="4">
    <name type="scientific">Caldilineaceae bacterium SB0661_bin_32</name>
    <dbReference type="NCBI Taxonomy" id="2605255"/>
    <lineage>
        <taxon>Bacteria</taxon>
        <taxon>Bacillati</taxon>
        <taxon>Chloroflexota</taxon>
        <taxon>Caldilineae</taxon>
        <taxon>Caldilineales</taxon>
        <taxon>Caldilineaceae</taxon>
    </lineage>
</organism>
<dbReference type="PANTHER" id="PTHR43649:SF34">
    <property type="entry name" value="ABC TRANSPORTER PERIPLASMIC-BINDING PROTEIN YCJN-RELATED"/>
    <property type="match status" value="1"/>
</dbReference>
<dbReference type="PANTHER" id="PTHR43649">
    <property type="entry name" value="ARABINOSE-BINDING PROTEIN-RELATED"/>
    <property type="match status" value="1"/>
</dbReference>
<dbReference type="SUPFAM" id="SSF53850">
    <property type="entry name" value="Periplasmic binding protein-like II"/>
    <property type="match status" value="1"/>
</dbReference>
<protein>
    <submittedName>
        <fullName evidence="4">Extracellular solute-binding protein</fullName>
    </submittedName>
</protein>
<sequence length="494" mass="54169">MDACVSKFDFAMILLKTRRPNELMKRRRNTMGKTEERTGSSRREFLRAGALTVAGAAVVACAPAAAPAEEAAGSEAPAVIKASVAANDFEAAYEEVGRQWEGTLLRVPVGGVGHWAVNEAASARFTELTGIETEWENNPYDQVYDKTFLDLGSQSGTYDIIDLNFAWFGQFIATDGLLRLEDYVDNPAFPPIDLDAFVPAVLEVYAKWEGDLYGLPWLGDAMIFPYNQTHFEAAGLDPDAPPVTWDEVHSFGKELTHDDQYGFALMGGRQIQAMCTYAAIFFGLANKGFYNDAGEPQFDSDEGLEAMEIMAVKLPEISPPAAISWDIVQAAEAVAQGTCSMEIQWPGILQGLIVEDSPVYGQMGFSAPPGGTPLGGHGIAVSNYSRNKDAAYLLCHYLVSPEIQRQYVSEGYAITLTDLFEDPEVQAINPYLKTMGDAMAIGLSWPRTEETNEVFDIMVKHINAAITGEETPEEATQLMNDEILELRRERGYVS</sequence>
<reference evidence="4" key="1">
    <citation type="submission" date="2019-09" db="EMBL/GenBank/DDBJ databases">
        <title>Characterisation of the sponge microbiome using genome-centric metagenomics.</title>
        <authorList>
            <person name="Engelberts J.P."/>
            <person name="Robbins S.J."/>
            <person name="De Goeij J.M."/>
            <person name="Aranda M."/>
            <person name="Bell S.C."/>
            <person name="Webster N.S."/>
        </authorList>
    </citation>
    <scope>NUCLEOTIDE SEQUENCE</scope>
    <source>
        <strain evidence="4">SB0661_bin_32</strain>
    </source>
</reference>
<comment type="similarity">
    <text evidence="1">Belongs to the bacterial solute-binding protein 1 family.</text>
</comment>
<evidence type="ECO:0000256" key="2">
    <source>
        <dbReference type="ARBA" id="ARBA00022448"/>
    </source>
</evidence>
<evidence type="ECO:0000313" key="4">
    <source>
        <dbReference type="EMBL" id="MYC93383.1"/>
    </source>
</evidence>
<evidence type="ECO:0000256" key="1">
    <source>
        <dbReference type="ARBA" id="ARBA00008520"/>
    </source>
</evidence>
<dbReference type="InterPro" id="IPR050490">
    <property type="entry name" value="Bact_solute-bd_prot1"/>
</dbReference>
<proteinExistence type="inferred from homology"/>
<dbReference type="Pfam" id="PF01547">
    <property type="entry name" value="SBP_bac_1"/>
    <property type="match status" value="1"/>
</dbReference>
<name>A0A6B1D1W5_9CHLR</name>
<keyword evidence="2" id="KW-0813">Transport</keyword>
<dbReference type="EMBL" id="VXMH01000002">
    <property type="protein sequence ID" value="MYC93383.1"/>
    <property type="molecule type" value="Genomic_DNA"/>
</dbReference>
<dbReference type="PROSITE" id="PS51318">
    <property type="entry name" value="TAT"/>
    <property type="match status" value="1"/>
</dbReference>
<evidence type="ECO:0000256" key="3">
    <source>
        <dbReference type="ARBA" id="ARBA00022729"/>
    </source>
</evidence>
<comment type="caution">
    <text evidence="4">The sequence shown here is derived from an EMBL/GenBank/DDBJ whole genome shotgun (WGS) entry which is preliminary data.</text>
</comment>